<reference evidence="5 6" key="1">
    <citation type="submission" date="2022-05" db="EMBL/GenBank/DDBJ databases">
        <title>Novel Pseudomonas spp. Isolated from a Rainbow Trout Aquaculture Facility.</title>
        <authorList>
            <person name="Testerman T."/>
            <person name="Graf J."/>
        </authorList>
    </citation>
    <scope>NUCLEOTIDE SEQUENCE [LARGE SCALE GENOMIC DNA]</scope>
    <source>
        <strain evidence="5 6">ID681</strain>
    </source>
</reference>
<gene>
    <name evidence="5" type="ORF">M5G11_11460</name>
</gene>
<dbReference type="InterPro" id="IPR036390">
    <property type="entry name" value="WH_DNA-bd_sf"/>
</dbReference>
<dbReference type="Gene3D" id="1.10.10.10">
    <property type="entry name" value="Winged helix-like DNA-binding domain superfamily/Winged helix DNA-binding domain"/>
    <property type="match status" value="1"/>
</dbReference>
<dbReference type="EMBL" id="JAMDGY010000026">
    <property type="protein sequence ID" value="MDD0991153.1"/>
    <property type="molecule type" value="Genomic_DNA"/>
</dbReference>
<keyword evidence="1" id="KW-0805">Transcription regulation</keyword>
<comment type="caution">
    <text evidence="5">The sequence shown here is derived from an EMBL/GenBank/DDBJ whole genome shotgun (WGS) entry which is preliminary data.</text>
</comment>
<proteinExistence type="predicted"/>
<dbReference type="SMART" id="SM00347">
    <property type="entry name" value="HTH_MARR"/>
    <property type="match status" value="1"/>
</dbReference>
<name>A0ABT5NSK0_9PSED</name>
<evidence type="ECO:0000313" key="5">
    <source>
        <dbReference type="EMBL" id="MDD0991153.1"/>
    </source>
</evidence>
<evidence type="ECO:0000313" key="6">
    <source>
        <dbReference type="Proteomes" id="UP001148203"/>
    </source>
</evidence>
<dbReference type="Pfam" id="PF12802">
    <property type="entry name" value="MarR_2"/>
    <property type="match status" value="1"/>
</dbReference>
<dbReference type="RefSeq" id="WP_273912961.1">
    <property type="nucleotide sequence ID" value="NZ_JAMDGX010000072.1"/>
</dbReference>
<evidence type="ECO:0000256" key="2">
    <source>
        <dbReference type="ARBA" id="ARBA00023125"/>
    </source>
</evidence>
<evidence type="ECO:0000256" key="1">
    <source>
        <dbReference type="ARBA" id="ARBA00023015"/>
    </source>
</evidence>
<evidence type="ECO:0000256" key="3">
    <source>
        <dbReference type="ARBA" id="ARBA00023163"/>
    </source>
</evidence>
<dbReference type="InterPro" id="IPR036388">
    <property type="entry name" value="WH-like_DNA-bd_sf"/>
</dbReference>
<organism evidence="5 6">
    <name type="scientific">Pseudomonas fontis</name>
    <dbReference type="NCBI Taxonomy" id="2942633"/>
    <lineage>
        <taxon>Bacteria</taxon>
        <taxon>Pseudomonadati</taxon>
        <taxon>Pseudomonadota</taxon>
        <taxon>Gammaproteobacteria</taxon>
        <taxon>Pseudomonadales</taxon>
        <taxon>Pseudomonadaceae</taxon>
        <taxon>Pseudomonas</taxon>
    </lineage>
</organism>
<dbReference type="PROSITE" id="PS01117">
    <property type="entry name" value="HTH_MARR_1"/>
    <property type="match status" value="1"/>
</dbReference>
<dbReference type="InterPro" id="IPR023187">
    <property type="entry name" value="Tscrpt_reg_MarR-type_CS"/>
</dbReference>
<dbReference type="Proteomes" id="UP001148203">
    <property type="component" value="Unassembled WGS sequence"/>
</dbReference>
<dbReference type="PANTHER" id="PTHR42756:SF1">
    <property type="entry name" value="TRANSCRIPTIONAL REPRESSOR OF EMRAB OPERON"/>
    <property type="match status" value="1"/>
</dbReference>
<dbReference type="PROSITE" id="PS50995">
    <property type="entry name" value="HTH_MARR_2"/>
    <property type="match status" value="1"/>
</dbReference>
<dbReference type="PRINTS" id="PR00598">
    <property type="entry name" value="HTHMARR"/>
</dbReference>
<keyword evidence="6" id="KW-1185">Reference proteome</keyword>
<dbReference type="SUPFAM" id="SSF46785">
    <property type="entry name" value="Winged helix' DNA-binding domain"/>
    <property type="match status" value="1"/>
</dbReference>
<keyword evidence="3" id="KW-0804">Transcription</keyword>
<feature type="domain" description="HTH marR-type" evidence="4">
    <location>
        <begin position="23"/>
        <end position="158"/>
    </location>
</feature>
<sequence length="167" mass="18364">MEDHVDFVVAQWQAAMPDLDASTMLVFGRMSRLMKHLEKMRADALMTFGFKEGEFDVLATLRRSGKPYRLSPTQLYRSLLVTSGAMTNRLMRLESAGLVARIPDPQDGRSQQVGLTPQGLAQIEAAVAVHTQIQDMALGALQPEQRAQLAELLKCVMLSLPGEVAPA</sequence>
<dbReference type="PANTHER" id="PTHR42756">
    <property type="entry name" value="TRANSCRIPTIONAL REGULATOR, MARR"/>
    <property type="match status" value="1"/>
</dbReference>
<dbReference type="InterPro" id="IPR000835">
    <property type="entry name" value="HTH_MarR-typ"/>
</dbReference>
<keyword evidence="2" id="KW-0238">DNA-binding</keyword>
<accession>A0ABT5NSK0</accession>
<evidence type="ECO:0000259" key="4">
    <source>
        <dbReference type="PROSITE" id="PS50995"/>
    </source>
</evidence>
<protein>
    <submittedName>
        <fullName evidence="5">MarR family transcriptional regulator</fullName>
    </submittedName>
</protein>